<dbReference type="AlphaFoldDB" id="A0AA48KDB2"/>
<dbReference type="EMBL" id="AP027081">
    <property type="protein sequence ID" value="BDU76132.1"/>
    <property type="molecule type" value="Genomic_DNA"/>
</dbReference>
<dbReference type="RefSeq" id="WP_243334663.1">
    <property type="nucleotide sequence ID" value="NZ_AP027081.1"/>
</dbReference>
<name>A0AA48KDB2_9BACT</name>
<dbReference type="CDD" id="cd00082">
    <property type="entry name" value="HisKA"/>
    <property type="match status" value="1"/>
</dbReference>
<evidence type="ECO:0000313" key="5">
    <source>
        <dbReference type="Proteomes" id="UP001228113"/>
    </source>
</evidence>
<dbReference type="SUPFAM" id="SSF47384">
    <property type="entry name" value="Homodimeric domain of signal transducing histidine kinase"/>
    <property type="match status" value="1"/>
</dbReference>
<dbReference type="EC" id="2.7.13.3" evidence="2"/>
<proteinExistence type="predicted"/>
<keyword evidence="5" id="KW-1185">Reference proteome</keyword>
<evidence type="ECO:0000259" key="3">
    <source>
        <dbReference type="SMART" id="SM00388"/>
    </source>
</evidence>
<dbReference type="KEGG" id="msea:METESE_10900"/>
<dbReference type="Proteomes" id="UP001228113">
    <property type="component" value="Chromosome"/>
</dbReference>
<accession>A0AA48KDB2</accession>
<gene>
    <name evidence="4" type="ORF">METESE_10900</name>
</gene>
<feature type="domain" description="Signal transduction histidine kinase dimerisation/phosphoacceptor" evidence="3">
    <location>
        <begin position="30"/>
        <end position="91"/>
    </location>
</feature>
<sequence length="92" mass="10696">MSPFRYRQTGVRRVSFPAYRSAAEARGRVLRREAFRRLVHDLRNPINGILLATQLLEETGVPPDLLRIVQRLQRQANLLNDILERASADYRP</sequence>
<reference evidence="4" key="1">
    <citation type="journal article" date="2023" name="Int. J. Syst. Evol. Microbiol.">
        <title>Mesoterricola silvestris gen. nov., sp. nov., Mesoterricola sediminis sp. nov., Geothrix oryzae sp. nov., Geothrix edaphica sp. nov., Geothrix rubra sp. nov., and Geothrix limicola sp. nov., six novel members of Acidobacteriota isolated from soils.</title>
        <authorList>
            <person name="Itoh H."/>
            <person name="Sugisawa Y."/>
            <person name="Mise K."/>
            <person name="Xu Z."/>
            <person name="Kuniyasu M."/>
            <person name="Ushijima N."/>
            <person name="Kawano K."/>
            <person name="Kobayashi E."/>
            <person name="Shiratori Y."/>
            <person name="Masuda Y."/>
            <person name="Senoo K."/>
        </authorList>
    </citation>
    <scope>NUCLEOTIDE SEQUENCE</scope>
    <source>
        <strain evidence="4">W786</strain>
    </source>
</reference>
<comment type="catalytic activity">
    <reaction evidence="1">
        <text>ATP + protein L-histidine = ADP + protein N-phospho-L-histidine.</text>
        <dbReference type="EC" id="2.7.13.3"/>
    </reaction>
</comment>
<evidence type="ECO:0000256" key="2">
    <source>
        <dbReference type="ARBA" id="ARBA00012438"/>
    </source>
</evidence>
<protein>
    <recommendedName>
        <fullName evidence="2">histidine kinase</fullName>
        <ecNumber evidence="2">2.7.13.3</ecNumber>
    </recommendedName>
</protein>
<dbReference type="GO" id="GO:0000155">
    <property type="term" value="F:phosphorelay sensor kinase activity"/>
    <property type="evidence" value="ECO:0007669"/>
    <property type="project" value="InterPro"/>
</dbReference>
<dbReference type="InterPro" id="IPR003661">
    <property type="entry name" value="HisK_dim/P_dom"/>
</dbReference>
<dbReference type="Gene3D" id="1.10.287.130">
    <property type="match status" value="1"/>
</dbReference>
<organism evidence="4 5">
    <name type="scientific">Mesoterricola sediminis</name>
    <dbReference type="NCBI Taxonomy" id="2927980"/>
    <lineage>
        <taxon>Bacteria</taxon>
        <taxon>Pseudomonadati</taxon>
        <taxon>Acidobacteriota</taxon>
        <taxon>Holophagae</taxon>
        <taxon>Holophagales</taxon>
        <taxon>Holophagaceae</taxon>
        <taxon>Mesoterricola</taxon>
    </lineage>
</organism>
<dbReference type="Pfam" id="PF00512">
    <property type="entry name" value="HisKA"/>
    <property type="match status" value="1"/>
</dbReference>
<dbReference type="SMART" id="SM00388">
    <property type="entry name" value="HisKA"/>
    <property type="match status" value="1"/>
</dbReference>
<evidence type="ECO:0000256" key="1">
    <source>
        <dbReference type="ARBA" id="ARBA00000085"/>
    </source>
</evidence>
<dbReference type="InterPro" id="IPR036097">
    <property type="entry name" value="HisK_dim/P_sf"/>
</dbReference>
<evidence type="ECO:0000313" key="4">
    <source>
        <dbReference type="EMBL" id="BDU76132.1"/>
    </source>
</evidence>